<evidence type="ECO:0000256" key="2">
    <source>
        <dbReference type="ARBA" id="ARBA00023015"/>
    </source>
</evidence>
<evidence type="ECO:0000256" key="5">
    <source>
        <dbReference type="ARBA" id="ARBA00023163"/>
    </source>
</evidence>
<feature type="domain" description="AP2/ERF" evidence="9">
    <location>
        <begin position="31"/>
        <end position="89"/>
    </location>
</feature>
<evidence type="ECO:0000256" key="4">
    <source>
        <dbReference type="ARBA" id="ARBA00023159"/>
    </source>
</evidence>
<dbReference type="SUPFAM" id="SSF54171">
    <property type="entry name" value="DNA-binding domain"/>
    <property type="match status" value="1"/>
</dbReference>
<dbReference type="Pfam" id="PF00847">
    <property type="entry name" value="AP2"/>
    <property type="match status" value="1"/>
</dbReference>
<keyword evidence="4" id="KW-0010">Activator</keyword>
<sequence>MAEKKHQQHEQQQNQEKKPKSKERKKRTSQSYKGVRMRKWGKWVSEIRVTKMKSNSRIWLGSYDTPEKAARAYDAALYCVRGTGHFNFPLLISTHLQPLSEDQRSALSNEDIKVIAKNYALNQFTVQTNDNHNENIGVEAMPPVEPNEAMMLPSTNNALPANLYQSCASPESFLIENIVTLWNTM</sequence>
<reference evidence="10" key="2">
    <citation type="journal article" date="2022" name="Hortic Res">
        <title>The genome of Dioscorea zingiberensis sheds light on the biosynthesis, origin and evolution of the medicinally important diosgenin saponins.</title>
        <authorList>
            <person name="Li Y."/>
            <person name="Tan C."/>
            <person name="Li Z."/>
            <person name="Guo J."/>
            <person name="Li S."/>
            <person name="Chen X."/>
            <person name="Wang C."/>
            <person name="Dai X."/>
            <person name="Yang H."/>
            <person name="Song W."/>
            <person name="Hou L."/>
            <person name="Xu J."/>
            <person name="Tong Z."/>
            <person name="Xu A."/>
            <person name="Yuan X."/>
            <person name="Wang W."/>
            <person name="Yang Q."/>
            <person name="Chen L."/>
            <person name="Sun Z."/>
            <person name="Wang K."/>
            <person name="Pan B."/>
            <person name="Chen J."/>
            <person name="Bao Y."/>
            <person name="Liu F."/>
            <person name="Qi X."/>
            <person name="Gang D.R."/>
            <person name="Wen J."/>
            <person name="Li J."/>
        </authorList>
    </citation>
    <scope>NUCLEOTIDE SEQUENCE</scope>
    <source>
        <strain evidence="10">Dzin_1.0</strain>
    </source>
</reference>
<dbReference type="InterPro" id="IPR036955">
    <property type="entry name" value="AP2/ERF_dom_sf"/>
</dbReference>
<gene>
    <name evidence="10" type="ORF">J5N97_026684</name>
</gene>
<evidence type="ECO:0000256" key="7">
    <source>
        <dbReference type="ARBA" id="ARBA00024343"/>
    </source>
</evidence>
<proteinExistence type="inferred from homology"/>
<accession>A0A9D5C2Q1</accession>
<dbReference type="CDD" id="cd00018">
    <property type="entry name" value="AP2"/>
    <property type="match status" value="1"/>
</dbReference>
<evidence type="ECO:0000313" key="11">
    <source>
        <dbReference type="Proteomes" id="UP001085076"/>
    </source>
</evidence>
<dbReference type="Proteomes" id="UP001085076">
    <property type="component" value="Miscellaneous, Linkage group lg08"/>
</dbReference>
<dbReference type="AlphaFoldDB" id="A0A9D5C2Q1"/>
<dbReference type="EMBL" id="JAGGNH010000008">
    <property type="protein sequence ID" value="KAJ0965546.1"/>
    <property type="molecule type" value="Genomic_DNA"/>
</dbReference>
<keyword evidence="6" id="KW-0539">Nucleus</keyword>
<dbReference type="GO" id="GO:0003677">
    <property type="term" value="F:DNA binding"/>
    <property type="evidence" value="ECO:0007669"/>
    <property type="project" value="UniProtKB-KW"/>
</dbReference>
<dbReference type="PRINTS" id="PR00367">
    <property type="entry name" value="ETHRSPELEMNT"/>
</dbReference>
<evidence type="ECO:0000259" key="9">
    <source>
        <dbReference type="PROSITE" id="PS51032"/>
    </source>
</evidence>
<keyword evidence="3" id="KW-0238">DNA-binding</keyword>
<dbReference type="Gene3D" id="3.30.730.10">
    <property type="entry name" value="AP2/ERF domain"/>
    <property type="match status" value="1"/>
</dbReference>
<dbReference type="GO" id="GO:0005634">
    <property type="term" value="C:nucleus"/>
    <property type="evidence" value="ECO:0007669"/>
    <property type="project" value="UniProtKB-SubCell"/>
</dbReference>
<feature type="region of interest" description="Disordered" evidence="8">
    <location>
        <begin position="1"/>
        <end position="33"/>
    </location>
</feature>
<keyword evidence="5" id="KW-0804">Transcription</keyword>
<dbReference type="OrthoDB" id="773367at2759"/>
<evidence type="ECO:0000256" key="1">
    <source>
        <dbReference type="ARBA" id="ARBA00004123"/>
    </source>
</evidence>
<evidence type="ECO:0000256" key="6">
    <source>
        <dbReference type="ARBA" id="ARBA00023242"/>
    </source>
</evidence>
<dbReference type="SMART" id="SM00380">
    <property type="entry name" value="AP2"/>
    <property type="match status" value="1"/>
</dbReference>
<keyword evidence="2" id="KW-0805">Transcription regulation</keyword>
<dbReference type="InterPro" id="IPR051032">
    <property type="entry name" value="AP2/ERF_TF_ERF_subfamily"/>
</dbReference>
<dbReference type="InterPro" id="IPR016177">
    <property type="entry name" value="DNA-bd_dom_sf"/>
</dbReference>
<evidence type="ECO:0000256" key="3">
    <source>
        <dbReference type="ARBA" id="ARBA00023125"/>
    </source>
</evidence>
<feature type="compositionally biased region" description="Basic residues" evidence="8">
    <location>
        <begin position="19"/>
        <end position="28"/>
    </location>
</feature>
<protein>
    <recommendedName>
        <fullName evidence="9">AP2/ERF domain-containing protein</fullName>
    </recommendedName>
</protein>
<comment type="caution">
    <text evidence="10">The sequence shown here is derived from an EMBL/GenBank/DDBJ whole genome shotgun (WGS) entry which is preliminary data.</text>
</comment>
<dbReference type="InterPro" id="IPR001471">
    <property type="entry name" value="AP2/ERF_dom"/>
</dbReference>
<dbReference type="GO" id="GO:0003700">
    <property type="term" value="F:DNA-binding transcription factor activity"/>
    <property type="evidence" value="ECO:0007669"/>
    <property type="project" value="InterPro"/>
</dbReference>
<dbReference type="PROSITE" id="PS51032">
    <property type="entry name" value="AP2_ERF"/>
    <property type="match status" value="1"/>
</dbReference>
<dbReference type="PANTHER" id="PTHR31985">
    <property type="entry name" value="ETHYLENE-RESPONSIVE TRANSCRIPTION FACTOR ERF042-RELATED"/>
    <property type="match status" value="1"/>
</dbReference>
<dbReference type="PANTHER" id="PTHR31985:SF290">
    <property type="entry name" value="ETHYLENE-RESPONSIVE TRANSCRIPTION FACTOR ERF015"/>
    <property type="match status" value="1"/>
</dbReference>
<evidence type="ECO:0000256" key="8">
    <source>
        <dbReference type="SAM" id="MobiDB-lite"/>
    </source>
</evidence>
<reference evidence="10" key="1">
    <citation type="submission" date="2021-03" db="EMBL/GenBank/DDBJ databases">
        <authorList>
            <person name="Li Z."/>
            <person name="Yang C."/>
        </authorList>
    </citation>
    <scope>NUCLEOTIDE SEQUENCE</scope>
    <source>
        <strain evidence="10">Dzin_1.0</strain>
        <tissue evidence="10">Leaf</tissue>
    </source>
</reference>
<keyword evidence="11" id="KW-1185">Reference proteome</keyword>
<comment type="similarity">
    <text evidence="7">Belongs to the AP2/ERF transcription factor family. ERF subfamily.</text>
</comment>
<organism evidence="10 11">
    <name type="scientific">Dioscorea zingiberensis</name>
    <dbReference type="NCBI Taxonomy" id="325984"/>
    <lineage>
        <taxon>Eukaryota</taxon>
        <taxon>Viridiplantae</taxon>
        <taxon>Streptophyta</taxon>
        <taxon>Embryophyta</taxon>
        <taxon>Tracheophyta</taxon>
        <taxon>Spermatophyta</taxon>
        <taxon>Magnoliopsida</taxon>
        <taxon>Liliopsida</taxon>
        <taxon>Dioscoreales</taxon>
        <taxon>Dioscoreaceae</taxon>
        <taxon>Dioscorea</taxon>
    </lineage>
</organism>
<comment type="subcellular location">
    <subcellularLocation>
        <location evidence="1">Nucleus</location>
    </subcellularLocation>
</comment>
<evidence type="ECO:0000313" key="10">
    <source>
        <dbReference type="EMBL" id="KAJ0965546.1"/>
    </source>
</evidence>
<name>A0A9D5C2Q1_9LILI</name>